<name>A0A8D2GRE3_UROPR</name>
<dbReference type="GO" id="GO:1903358">
    <property type="term" value="P:regulation of Golgi organization"/>
    <property type="evidence" value="ECO:0007669"/>
    <property type="project" value="TreeGrafter"/>
</dbReference>
<feature type="compositionally biased region" description="Basic and acidic residues" evidence="1">
    <location>
        <begin position="11"/>
        <end position="29"/>
    </location>
</feature>
<dbReference type="GO" id="GO:0090063">
    <property type="term" value="P:positive regulation of microtubule nucleation"/>
    <property type="evidence" value="ECO:0007669"/>
    <property type="project" value="TreeGrafter"/>
</dbReference>
<feature type="region of interest" description="Disordered" evidence="1">
    <location>
        <begin position="1"/>
        <end position="29"/>
    </location>
</feature>
<dbReference type="AlphaFoldDB" id="A0A8D2GRE3"/>
<accession>A0A8D2GRE3</accession>
<dbReference type="Proteomes" id="UP000694417">
    <property type="component" value="Unplaced"/>
</dbReference>
<evidence type="ECO:0008006" key="4">
    <source>
        <dbReference type="Google" id="ProtNLM"/>
    </source>
</evidence>
<evidence type="ECO:0000256" key="1">
    <source>
        <dbReference type="SAM" id="MobiDB-lite"/>
    </source>
</evidence>
<dbReference type="GO" id="GO:0007098">
    <property type="term" value="P:centrosome cycle"/>
    <property type="evidence" value="ECO:0007669"/>
    <property type="project" value="TreeGrafter"/>
</dbReference>
<feature type="region of interest" description="Disordered" evidence="1">
    <location>
        <begin position="153"/>
        <end position="181"/>
    </location>
</feature>
<dbReference type="GO" id="GO:0060090">
    <property type="term" value="F:molecular adaptor activity"/>
    <property type="evidence" value="ECO:0007669"/>
    <property type="project" value="TreeGrafter"/>
</dbReference>
<feature type="compositionally biased region" description="Polar residues" evidence="1">
    <location>
        <begin position="156"/>
        <end position="166"/>
    </location>
</feature>
<reference evidence="2" key="2">
    <citation type="submission" date="2025-09" db="UniProtKB">
        <authorList>
            <consortium name="Ensembl"/>
        </authorList>
    </citation>
    <scope>IDENTIFICATION</scope>
</reference>
<dbReference type="InterPro" id="IPR052593">
    <property type="entry name" value="MT-associated_AKAP9-binding"/>
</dbReference>
<evidence type="ECO:0000313" key="2">
    <source>
        <dbReference type="Ensembl" id="ENSUPAP00010001805.1"/>
    </source>
</evidence>
<sequence length="328" mass="36560">MLQLKTGMHQPLEKKGPAERGMNEQKTWPEEARVSSVSYCGKYSLIQDQARELTHLQRKVKIGKAISSLLIRHVKNTVKTFEELLTNNSMDHYMEQHFREQLAKGSQLAESLASKLSTDDYTSKKTQSGQVSQTLSILREIQKKRRMMEVLATRDGAQSQTQSQIQARGLAPHAAHHPLSSTSPLLNEQEVHPTVNVANVNPVISSDSAALPSSHSGARSAQLNKTPEPEQHGSSGPWEEMKPQKMNASGDLSSFSWLYQPGSKSSGANLLEKNLSEIQNLRLRLEESLYINDRLRERLEHVLSNTDQGKSAVQSTQTHSSGSDQYIL</sequence>
<feature type="region of interest" description="Disordered" evidence="1">
    <location>
        <begin position="206"/>
        <end position="249"/>
    </location>
</feature>
<dbReference type="PANTHER" id="PTHR46501:SF2">
    <property type="entry name" value="MYOMEGALIN"/>
    <property type="match status" value="1"/>
</dbReference>
<reference evidence="2" key="1">
    <citation type="submission" date="2025-08" db="UniProtKB">
        <authorList>
            <consortium name="Ensembl"/>
        </authorList>
    </citation>
    <scope>IDENTIFICATION</scope>
</reference>
<dbReference type="GeneTree" id="ENSGT00950000183190"/>
<keyword evidence="3" id="KW-1185">Reference proteome</keyword>
<protein>
    <recommendedName>
        <fullName evidence="4">Myomegalin</fullName>
    </recommendedName>
</protein>
<dbReference type="PANTHER" id="PTHR46501">
    <property type="entry name" value="MYOMEGALIN"/>
    <property type="match status" value="1"/>
</dbReference>
<evidence type="ECO:0000313" key="3">
    <source>
        <dbReference type="Proteomes" id="UP000694417"/>
    </source>
</evidence>
<dbReference type="GO" id="GO:0005794">
    <property type="term" value="C:Golgi apparatus"/>
    <property type="evidence" value="ECO:0007669"/>
    <property type="project" value="TreeGrafter"/>
</dbReference>
<organism evidence="2 3">
    <name type="scientific">Urocitellus parryii</name>
    <name type="common">Arctic ground squirrel</name>
    <name type="synonym">Spermophilus parryii</name>
    <dbReference type="NCBI Taxonomy" id="9999"/>
    <lineage>
        <taxon>Eukaryota</taxon>
        <taxon>Metazoa</taxon>
        <taxon>Chordata</taxon>
        <taxon>Craniata</taxon>
        <taxon>Vertebrata</taxon>
        <taxon>Euteleostomi</taxon>
        <taxon>Mammalia</taxon>
        <taxon>Eutheria</taxon>
        <taxon>Euarchontoglires</taxon>
        <taxon>Glires</taxon>
        <taxon>Rodentia</taxon>
        <taxon>Sciuromorpha</taxon>
        <taxon>Sciuridae</taxon>
        <taxon>Xerinae</taxon>
        <taxon>Marmotini</taxon>
        <taxon>Urocitellus</taxon>
    </lineage>
</organism>
<feature type="compositionally biased region" description="Low complexity" evidence="1">
    <location>
        <begin position="206"/>
        <end position="216"/>
    </location>
</feature>
<dbReference type="Ensembl" id="ENSUPAT00010002111.1">
    <property type="protein sequence ID" value="ENSUPAP00010001805.1"/>
    <property type="gene ID" value="ENSUPAG00010001521.1"/>
</dbReference>
<dbReference type="GO" id="GO:0005813">
    <property type="term" value="C:centrosome"/>
    <property type="evidence" value="ECO:0007669"/>
    <property type="project" value="TreeGrafter"/>
</dbReference>
<feature type="region of interest" description="Disordered" evidence="1">
    <location>
        <begin position="305"/>
        <end position="328"/>
    </location>
</feature>
<proteinExistence type="predicted"/>